<dbReference type="SUPFAM" id="SSF75005">
    <property type="entry name" value="Arabinanase/levansucrase/invertase"/>
    <property type="match status" value="1"/>
</dbReference>
<name>A0A7W5FL69_9BACL</name>
<evidence type="ECO:0000256" key="3">
    <source>
        <dbReference type="ARBA" id="ARBA00022801"/>
    </source>
</evidence>
<reference evidence="7 8" key="1">
    <citation type="submission" date="2020-08" db="EMBL/GenBank/DDBJ databases">
        <title>Genomic Encyclopedia of Type Strains, Phase III (KMG-III): the genomes of soil and plant-associated and newly described type strains.</title>
        <authorList>
            <person name="Whitman W."/>
        </authorList>
    </citation>
    <scope>NUCLEOTIDE SEQUENCE [LARGE SCALE GENOMIC DNA]</scope>
    <source>
        <strain evidence="7 8">CECT 5862</strain>
    </source>
</reference>
<comment type="caution">
    <text evidence="7">The sequence shown here is derived from an EMBL/GenBank/DDBJ whole genome shotgun (WGS) entry which is preliminary data.</text>
</comment>
<dbReference type="GO" id="GO:0004553">
    <property type="term" value="F:hydrolase activity, hydrolyzing O-glycosyl compounds"/>
    <property type="evidence" value="ECO:0007669"/>
    <property type="project" value="InterPro"/>
</dbReference>
<keyword evidence="4 6" id="KW-0326">Glycosidase</keyword>
<dbReference type="AlphaFoldDB" id="A0A7W5FL69"/>
<evidence type="ECO:0000313" key="8">
    <source>
        <dbReference type="Proteomes" id="UP000570361"/>
    </source>
</evidence>
<evidence type="ECO:0000313" key="7">
    <source>
        <dbReference type="EMBL" id="MBB3108895.1"/>
    </source>
</evidence>
<evidence type="ECO:0000256" key="6">
    <source>
        <dbReference type="RuleBase" id="RU361187"/>
    </source>
</evidence>
<dbReference type="Proteomes" id="UP000570361">
    <property type="component" value="Unassembled WGS sequence"/>
</dbReference>
<comment type="pathway">
    <text evidence="1">Glycan metabolism; L-arabinan degradation.</text>
</comment>
<comment type="similarity">
    <text evidence="2 6">Belongs to the glycosyl hydrolase 43 family.</text>
</comment>
<evidence type="ECO:0000256" key="5">
    <source>
        <dbReference type="PIRSR" id="PIRSR606710-2"/>
    </source>
</evidence>
<dbReference type="InterPro" id="IPR050727">
    <property type="entry name" value="GH43_arabinanases"/>
</dbReference>
<evidence type="ECO:0000256" key="1">
    <source>
        <dbReference type="ARBA" id="ARBA00004834"/>
    </source>
</evidence>
<protein>
    <recommendedName>
        <fullName evidence="9">Glycoside hydrolase</fullName>
    </recommendedName>
</protein>
<accession>A0A7W5FL69</accession>
<organism evidence="7 8">
    <name type="scientific">Paenibacillus phyllosphaerae</name>
    <dbReference type="NCBI Taxonomy" id="274593"/>
    <lineage>
        <taxon>Bacteria</taxon>
        <taxon>Bacillati</taxon>
        <taxon>Bacillota</taxon>
        <taxon>Bacilli</taxon>
        <taxon>Bacillales</taxon>
        <taxon>Paenibacillaceae</taxon>
        <taxon>Paenibacillus</taxon>
    </lineage>
</organism>
<evidence type="ECO:0000256" key="4">
    <source>
        <dbReference type="ARBA" id="ARBA00023295"/>
    </source>
</evidence>
<proteinExistence type="inferred from homology"/>
<dbReference type="Pfam" id="PF04616">
    <property type="entry name" value="Glyco_hydro_43"/>
    <property type="match status" value="1"/>
</dbReference>
<dbReference type="GO" id="GO:0005975">
    <property type="term" value="P:carbohydrate metabolic process"/>
    <property type="evidence" value="ECO:0007669"/>
    <property type="project" value="InterPro"/>
</dbReference>
<dbReference type="InterPro" id="IPR006710">
    <property type="entry name" value="Glyco_hydro_43"/>
</dbReference>
<dbReference type="Gene3D" id="2.115.10.20">
    <property type="entry name" value="Glycosyl hydrolase domain, family 43"/>
    <property type="match status" value="1"/>
</dbReference>
<evidence type="ECO:0008006" key="9">
    <source>
        <dbReference type="Google" id="ProtNLM"/>
    </source>
</evidence>
<evidence type="ECO:0000256" key="2">
    <source>
        <dbReference type="ARBA" id="ARBA00009865"/>
    </source>
</evidence>
<dbReference type="RefSeq" id="WP_183597519.1">
    <property type="nucleotide sequence ID" value="NZ_JACHXK010000002.1"/>
</dbReference>
<sequence>MSVYNAASDVANPGKGLRLCDIPVHDPFVVADAQSGFYYLYTSGGPQFNGMESWGVIAYKSRDLSEWEGPYVVFKIPEGIWAFPQHGVWAPEVHAYNGRYYLFATLHNHNRSLPEANAIPLKKHWRGTTIAVSDSLEGPFELLRTDAPVTPSSLMTLDGTLHVDEAGKPWMVYCHEWIQVVDGTVEAVPLSDDLSETIGEPVHLFRASEAAWDSAERTDGFDGAVYISDGCQLYRTKGDRLVMLWSSYEKGKYVQTIARSVSGKLEGPWEQLAPLVKEDSGHGMMFRTFEGDWMLILHRPFKMPDSRCKIYEMEETADSFEVIRPREDLHGA</sequence>
<gene>
    <name evidence="7" type="ORF">FHS18_000947</name>
</gene>
<dbReference type="EMBL" id="JACHXK010000002">
    <property type="protein sequence ID" value="MBB3108895.1"/>
    <property type="molecule type" value="Genomic_DNA"/>
</dbReference>
<keyword evidence="3 6" id="KW-0378">Hydrolase</keyword>
<dbReference type="InterPro" id="IPR023296">
    <property type="entry name" value="Glyco_hydro_beta-prop_sf"/>
</dbReference>
<dbReference type="CDD" id="cd08981">
    <property type="entry name" value="GH43_Bt1873-like"/>
    <property type="match status" value="1"/>
</dbReference>
<dbReference type="PANTHER" id="PTHR43301">
    <property type="entry name" value="ARABINAN ENDO-1,5-ALPHA-L-ARABINOSIDASE"/>
    <property type="match status" value="1"/>
</dbReference>
<feature type="site" description="Important for catalytic activity, responsible for pKa modulation of the active site Glu and correct orientation of both the proton donor and substrate" evidence="5">
    <location>
        <position position="158"/>
    </location>
</feature>
<keyword evidence="8" id="KW-1185">Reference proteome</keyword>
<dbReference type="PANTHER" id="PTHR43301:SF3">
    <property type="entry name" value="ARABINAN ENDO-1,5-ALPHA-L-ARABINOSIDASE A-RELATED"/>
    <property type="match status" value="1"/>
</dbReference>